<protein>
    <recommendedName>
        <fullName evidence="1">PRTase-CE domain-containing protein</fullName>
    </recommendedName>
</protein>
<reference evidence="2" key="1">
    <citation type="submission" date="2019-02" db="EMBL/GenBank/DDBJ databases">
        <authorList>
            <person name="Gruber-Vodicka R. H."/>
            <person name="Seah K. B. B."/>
        </authorList>
    </citation>
    <scope>NUCLEOTIDE SEQUENCE</scope>
    <source>
        <strain evidence="2">BECK_BY8</strain>
    </source>
</reference>
<accession>A0A451AM50</accession>
<name>A0A451AM50_9GAMM</name>
<dbReference type="InterPro" id="IPR056920">
    <property type="entry name" value="PRTase-CE"/>
</dbReference>
<dbReference type="EMBL" id="CAADFZ010000126">
    <property type="protein sequence ID" value="VFK67113.1"/>
    <property type="molecule type" value="Genomic_DNA"/>
</dbReference>
<feature type="domain" description="PRTase-CE" evidence="1">
    <location>
        <begin position="27"/>
        <end position="273"/>
    </location>
</feature>
<gene>
    <name evidence="2" type="ORF">BECKUNK1418G_GA0071005_11266</name>
</gene>
<proteinExistence type="predicted"/>
<evidence type="ECO:0000313" key="2">
    <source>
        <dbReference type="EMBL" id="VFK67113.1"/>
    </source>
</evidence>
<sequence length="288" mass="32850">MMERFCHVMSGSWRYEDEPVKGDDVYAWIRQFKEAGFSEEAREMLLYLKREGFITRRSIIGDLKGLFDRFKKDIDSEPIVVSIQPVGKSESFLAYSLRPEIQFTDLRKALDKVSNAGSIMDLVCFDDVIISGRSMQDYLFDKKINERADSLIDAMRKGKVRLTIFVSIADIRGIAAVEGDPRGHGAVSVKAANTIDDTRRVFHTDSEVLSEKTRRTDFKGFCKKAGNNINPRNPLGWKNAQWCIATDYSVPNGTLPIIWASSSTFDWIPLFPRSRSVSTNRTKNDRRK</sequence>
<evidence type="ECO:0000259" key="1">
    <source>
        <dbReference type="Pfam" id="PF24390"/>
    </source>
</evidence>
<dbReference type="Pfam" id="PF24390">
    <property type="entry name" value="PRTase-CE"/>
    <property type="match status" value="1"/>
</dbReference>
<organism evidence="2">
    <name type="scientific">Candidatus Kentrum sp. UNK</name>
    <dbReference type="NCBI Taxonomy" id="2126344"/>
    <lineage>
        <taxon>Bacteria</taxon>
        <taxon>Pseudomonadati</taxon>
        <taxon>Pseudomonadota</taxon>
        <taxon>Gammaproteobacteria</taxon>
        <taxon>Candidatus Kentrum</taxon>
    </lineage>
</organism>
<dbReference type="AlphaFoldDB" id="A0A451AM50"/>